<evidence type="ECO:0000313" key="4">
    <source>
        <dbReference type="EMBL" id="GAA4693731.1"/>
    </source>
</evidence>
<protein>
    <submittedName>
        <fullName evidence="4">Alpha/beta hydrolase</fullName>
    </submittedName>
</protein>
<sequence>MSTAPIGAVPEGAVEIDVASHGVRLSAWHFSATTDAWTTPAGRPCVVMAHGLGATKDANLAPYAQRFAAAGADVVVFDYRGFGTSDGEPRQLVDHRRHRDDYRSVVEHVRRMPAVDPDRVALWGSSYSGGHVVAVAADDPRIAAVVSQGAAMDGLTAVLEIVRYAGPRHLLRLSAHALLGVVRRDHEVALVGEPGSLAAITSDDGLEGYSRIMGPTFENRMPARAILPIMLNRPVTAAPRLTAPLFLLIASDDSIAPPAAVERVARRAGGRVEVLRLDCGHFDIYADDLFEQGVEAQIRFLGSVLEA</sequence>
<evidence type="ECO:0000256" key="2">
    <source>
        <dbReference type="ARBA" id="ARBA00022801"/>
    </source>
</evidence>
<dbReference type="Pfam" id="PF12146">
    <property type="entry name" value="Hydrolase_4"/>
    <property type="match status" value="1"/>
</dbReference>
<name>A0ABP8WR79_9ACTN</name>
<dbReference type="InterPro" id="IPR022742">
    <property type="entry name" value="Hydrolase_4"/>
</dbReference>
<comment type="similarity">
    <text evidence="1">Belongs to the AB hydrolase superfamily.</text>
</comment>
<dbReference type="InterPro" id="IPR029058">
    <property type="entry name" value="AB_hydrolase_fold"/>
</dbReference>
<dbReference type="PANTHER" id="PTHR22946:SF9">
    <property type="entry name" value="POLYKETIDE TRANSFERASE AF380"/>
    <property type="match status" value="1"/>
</dbReference>
<reference evidence="5" key="1">
    <citation type="journal article" date="2019" name="Int. J. Syst. Evol. Microbiol.">
        <title>The Global Catalogue of Microorganisms (GCM) 10K type strain sequencing project: providing services to taxonomists for standard genome sequencing and annotation.</title>
        <authorList>
            <consortium name="The Broad Institute Genomics Platform"/>
            <consortium name="The Broad Institute Genome Sequencing Center for Infectious Disease"/>
            <person name="Wu L."/>
            <person name="Ma J."/>
        </authorList>
    </citation>
    <scope>NUCLEOTIDE SEQUENCE [LARGE SCALE GENOMIC DNA]</scope>
    <source>
        <strain evidence="5">JCM 18127</strain>
    </source>
</reference>
<proteinExistence type="inferred from homology"/>
<dbReference type="PANTHER" id="PTHR22946">
    <property type="entry name" value="DIENELACTONE HYDROLASE DOMAIN-CONTAINING PROTEIN-RELATED"/>
    <property type="match status" value="1"/>
</dbReference>
<dbReference type="GO" id="GO:0016787">
    <property type="term" value="F:hydrolase activity"/>
    <property type="evidence" value="ECO:0007669"/>
    <property type="project" value="UniProtKB-KW"/>
</dbReference>
<dbReference type="InterPro" id="IPR050261">
    <property type="entry name" value="FrsA_esterase"/>
</dbReference>
<evidence type="ECO:0000256" key="1">
    <source>
        <dbReference type="ARBA" id="ARBA00008645"/>
    </source>
</evidence>
<evidence type="ECO:0000313" key="5">
    <source>
        <dbReference type="Proteomes" id="UP001500621"/>
    </source>
</evidence>
<dbReference type="Proteomes" id="UP001500621">
    <property type="component" value="Unassembled WGS sequence"/>
</dbReference>
<feature type="domain" description="Serine aminopeptidase S33" evidence="3">
    <location>
        <begin position="43"/>
        <end position="271"/>
    </location>
</feature>
<keyword evidence="5" id="KW-1185">Reference proteome</keyword>
<dbReference type="RefSeq" id="WP_345268193.1">
    <property type="nucleotide sequence ID" value="NZ_BAABIM010000004.1"/>
</dbReference>
<comment type="caution">
    <text evidence="4">The sequence shown here is derived from an EMBL/GenBank/DDBJ whole genome shotgun (WGS) entry which is preliminary data.</text>
</comment>
<evidence type="ECO:0000259" key="3">
    <source>
        <dbReference type="Pfam" id="PF12146"/>
    </source>
</evidence>
<gene>
    <name evidence="4" type="ORF">GCM10023226_34550</name>
</gene>
<dbReference type="EMBL" id="BAABIM010000004">
    <property type="protein sequence ID" value="GAA4693731.1"/>
    <property type="molecule type" value="Genomic_DNA"/>
</dbReference>
<keyword evidence="2 4" id="KW-0378">Hydrolase</keyword>
<organism evidence="4 5">
    <name type="scientific">Nocardioides nanhaiensis</name>
    <dbReference type="NCBI Taxonomy" id="1476871"/>
    <lineage>
        <taxon>Bacteria</taxon>
        <taxon>Bacillati</taxon>
        <taxon>Actinomycetota</taxon>
        <taxon>Actinomycetes</taxon>
        <taxon>Propionibacteriales</taxon>
        <taxon>Nocardioidaceae</taxon>
        <taxon>Nocardioides</taxon>
    </lineage>
</organism>
<dbReference type="Gene3D" id="3.40.50.1820">
    <property type="entry name" value="alpha/beta hydrolase"/>
    <property type="match status" value="1"/>
</dbReference>
<accession>A0ABP8WR79</accession>
<dbReference type="SUPFAM" id="SSF53474">
    <property type="entry name" value="alpha/beta-Hydrolases"/>
    <property type="match status" value="1"/>
</dbReference>